<dbReference type="EC" id="3.1.3.7" evidence="3"/>
<comment type="similarity">
    <text evidence="2">Belongs to the inositol monophosphatase superfamily.</text>
</comment>
<evidence type="ECO:0000256" key="4">
    <source>
        <dbReference type="ARBA" id="ARBA00022723"/>
    </source>
</evidence>
<organism evidence="11 12">
    <name type="scientific">Cyanidioschyzon merolae (strain NIES-3377 / 10D)</name>
    <name type="common">Unicellular red alga</name>
    <dbReference type="NCBI Taxonomy" id="280699"/>
    <lineage>
        <taxon>Eukaryota</taxon>
        <taxon>Rhodophyta</taxon>
        <taxon>Bangiophyceae</taxon>
        <taxon>Cyanidiales</taxon>
        <taxon>Cyanidiaceae</taxon>
        <taxon>Cyanidioschyzon</taxon>
    </lineage>
</organism>
<comment type="cofactor">
    <cofactor evidence="1 10">
        <name>Mg(2+)</name>
        <dbReference type="ChEBI" id="CHEBI:18420"/>
    </cofactor>
</comment>
<keyword evidence="5" id="KW-0378">Hydrolase</keyword>
<comment type="catalytic activity">
    <reaction evidence="9">
        <text>3'-phosphoadenylyl sulfate + H2O = adenosine 5'-phosphosulfate + phosphate</text>
        <dbReference type="Rhea" id="RHEA:77639"/>
        <dbReference type="ChEBI" id="CHEBI:15377"/>
        <dbReference type="ChEBI" id="CHEBI:43474"/>
        <dbReference type="ChEBI" id="CHEBI:58243"/>
        <dbReference type="ChEBI" id="CHEBI:58339"/>
        <dbReference type="EC" id="3.1.3.7"/>
    </reaction>
    <physiologicalReaction direction="left-to-right" evidence="9">
        <dbReference type="Rhea" id="RHEA:77640"/>
    </physiologicalReaction>
</comment>
<evidence type="ECO:0000256" key="1">
    <source>
        <dbReference type="ARBA" id="ARBA00001946"/>
    </source>
</evidence>
<dbReference type="NCBIfam" id="TIGR01330">
    <property type="entry name" value="bisphos_HAL2"/>
    <property type="match status" value="1"/>
</dbReference>
<dbReference type="CDD" id="cd01517">
    <property type="entry name" value="PAP_phosphatase"/>
    <property type="match status" value="1"/>
</dbReference>
<evidence type="ECO:0000256" key="10">
    <source>
        <dbReference type="PIRSR" id="PIRSR600760-2"/>
    </source>
</evidence>
<dbReference type="PANTHER" id="PTHR43200:SF6">
    <property type="entry name" value="3'(2'),5'-BISPHOSPHATE NUCLEOTIDASE"/>
    <property type="match status" value="1"/>
</dbReference>
<feature type="binding site" evidence="10">
    <location>
        <position position="304"/>
    </location>
    <ligand>
        <name>Mg(2+)</name>
        <dbReference type="ChEBI" id="CHEBI:18420"/>
        <label>1</label>
        <note>catalytic</note>
    </ligand>
</feature>
<dbReference type="RefSeq" id="XP_005538474.1">
    <property type="nucleotide sequence ID" value="XM_005538417.1"/>
</dbReference>
<dbReference type="GO" id="GO:0046872">
    <property type="term" value="F:metal ion binding"/>
    <property type="evidence" value="ECO:0007669"/>
    <property type="project" value="UniProtKB-KW"/>
</dbReference>
<dbReference type="InterPro" id="IPR000760">
    <property type="entry name" value="Inositol_monophosphatase-like"/>
</dbReference>
<dbReference type="InterPro" id="IPR020550">
    <property type="entry name" value="Inositol_monophosphatase_CS"/>
</dbReference>
<evidence type="ECO:0000256" key="9">
    <source>
        <dbReference type="ARBA" id="ARBA00044484"/>
    </source>
</evidence>
<comment type="catalytic activity">
    <reaction evidence="7">
        <text>adenosine 2',5'-bisphosphate + H2O = AMP + phosphate</text>
        <dbReference type="Rhea" id="RHEA:77643"/>
        <dbReference type="ChEBI" id="CHEBI:15377"/>
        <dbReference type="ChEBI" id="CHEBI:43474"/>
        <dbReference type="ChEBI" id="CHEBI:194156"/>
        <dbReference type="ChEBI" id="CHEBI:456215"/>
        <dbReference type="EC" id="3.1.3.7"/>
    </reaction>
    <physiologicalReaction direction="left-to-right" evidence="7">
        <dbReference type="Rhea" id="RHEA:77644"/>
    </physiologicalReaction>
</comment>
<evidence type="ECO:0000256" key="3">
    <source>
        <dbReference type="ARBA" id="ARBA00012633"/>
    </source>
</evidence>
<dbReference type="InterPro" id="IPR006239">
    <property type="entry name" value="DPNP"/>
</dbReference>
<reference evidence="11 12" key="1">
    <citation type="journal article" date="2004" name="Nature">
        <title>Genome sequence of the ultrasmall unicellular red alga Cyanidioschyzon merolae 10D.</title>
        <authorList>
            <person name="Matsuzaki M."/>
            <person name="Misumi O."/>
            <person name="Shin-i T."/>
            <person name="Maruyama S."/>
            <person name="Takahara M."/>
            <person name="Miyagishima S."/>
            <person name="Mori T."/>
            <person name="Nishida K."/>
            <person name="Yagisawa F."/>
            <person name="Nishida K."/>
            <person name="Yoshida Y."/>
            <person name="Nishimura Y."/>
            <person name="Nakao S."/>
            <person name="Kobayashi T."/>
            <person name="Momoyama Y."/>
            <person name="Higashiyama T."/>
            <person name="Minoda A."/>
            <person name="Sano M."/>
            <person name="Nomoto H."/>
            <person name="Oishi K."/>
            <person name="Hayashi H."/>
            <person name="Ohta F."/>
            <person name="Nishizaka S."/>
            <person name="Haga S."/>
            <person name="Miura S."/>
            <person name="Morishita T."/>
            <person name="Kabeya Y."/>
            <person name="Terasawa K."/>
            <person name="Suzuki Y."/>
            <person name="Ishii Y."/>
            <person name="Asakawa S."/>
            <person name="Takano H."/>
            <person name="Ohta N."/>
            <person name="Kuroiwa H."/>
            <person name="Tanaka K."/>
            <person name="Shimizu N."/>
            <person name="Sugano S."/>
            <person name="Sato N."/>
            <person name="Nozaki H."/>
            <person name="Ogasawara N."/>
            <person name="Kohara Y."/>
            <person name="Kuroiwa T."/>
        </authorList>
    </citation>
    <scope>NUCLEOTIDE SEQUENCE [LARGE SCALE GENOMIC DNA]</scope>
    <source>
        <strain evidence="11 12">10D</strain>
    </source>
</reference>
<dbReference type="GeneID" id="16996718"/>
<dbReference type="Gramene" id="CMR198CT">
    <property type="protein sequence ID" value="CMR198CT"/>
    <property type="gene ID" value="CMR198C"/>
</dbReference>
<dbReference type="AlphaFoldDB" id="M1VL83"/>
<dbReference type="Gene3D" id="3.40.190.80">
    <property type="match status" value="1"/>
</dbReference>
<reference evidence="11 12" key="2">
    <citation type="journal article" date="2007" name="BMC Biol.">
        <title>A 100%-complete sequence reveals unusually simple genomic features in the hot-spring red alga Cyanidioschyzon merolae.</title>
        <authorList>
            <person name="Nozaki H."/>
            <person name="Takano H."/>
            <person name="Misumi O."/>
            <person name="Terasawa K."/>
            <person name="Matsuzaki M."/>
            <person name="Maruyama S."/>
            <person name="Nishida K."/>
            <person name="Yagisawa F."/>
            <person name="Yoshida Y."/>
            <person name="Fujiwara T."/>
            <person name="Takio S."/>
            <person name="Tamura K."/>
            <person name="Chung S.J."/>
            <person name="Nakamura S."/>
            <person name="Kuroiwa H."/>
            <person name="Tanaka K."/>
            <person name="Sato N."/>
            <person name="Kuroiwa T."/>
        </authorList>
    </citation>
    <scope>NUCLEOTIDE SEQUENCE [LARGE SCALE GENOMIC DNA]</scope>
    <source>
        <strain evidence="11 12">10D</strain>
    </source>
</reference>
<proteinExistence type="inferred from homology"/>
<evidence type="ECO:0000313" key="12">
    <source>
        <dbReference type="Proteomes" id="UP000007014"/>
    </source>
</evidence>
<comment type="catalytic activity">
    <reaction evidence="8">
        <text>adenosine 3',5'-bisphosphate + H2O = AMP + phosphate</text>
        <dbReference type="Rhea" id="RHEA:10040"/>
        <dbReference type="ChEBI" id="CHEBI:15377"/>
        <dbReference type="ChEBI" id="CHEBI:43474"/>
        <dbReference type="ChEBI" id="CHEBI:58343"/>
        <dbReference type="ChEBI" id="CHEBI:456215"/>
        <dbReference type="EC" id="3.1.3.7"/>
    </reaction>
    <physiologicalReaction direction="left-to-right" evidence="8">
        <dbReference type="Rhea" id="RHEA:10041"/>
    </physiologicalReaction>
</comment>
<dbReference type="InterPro" id="IPR051090">
    <property type="entry name" value="Inositol_monoP_superfamily"/>
</dbReference>
<dbReference type="OMA" id="MSYQQER"/>
<feature type="binding site" evidence="10">
    <location>
        <position position="84"/>
    </location>
    <ligand>
        <name>Mg(2+)</name>
        <dbReference type="ChEBI" id="CHEBI:18420"/>
        <label>1</label>
        <note>catalytic</note>
    </ligand>
</feature>
<dbReference type="STRING" id="280699.M1VL83"/>
<evidence type="ECO:0000256" key="8">
    <source>
        <dbReference type="ARBA" id="ARBA00044479"/>
    </source>
</evidence>
<keyword evidence="6 10" id="KW-0460">Magnesium</keyword>
<keyword evidence="4 10" id="KW-0479">Metal-binding</keyword>
<feature type="binding site" evidence="10">
    <location>
        <position position="136"/>
    </location>
    <ligand>
        <name>Mg(2+)</name>
        <dbReference type="ChEBI" id="CHEBI:18420"/>
        <label>1</label>
        <note>catalytic</note>
    </ligand>
</feature>
<dbReference type="Gene3D" id="3.30.540.10">
    <property type="entry name" value="Fructose-1,6-Bisphosphatase, subunit A, domain 1"/>
    <property type="match status" value="1"/>
</dbReference>
<accession>M1VL83</accession>
<dbReference type="EMBL" id="AP006500">
    <property type="protein sequence ID" value="BAM82438.1"/>
    <property type="molecule type" value="Genomic_DNA"/>
</dbReference>
<dbReference type="HOGENOM" id="CLU_033446_1_1_1"/>
<dbReference type="PRINTS" id="PR00377">
    <property type="entry name" value="IMPHPHTASES"/>
</dbReference>
<gene>
    <name evidence="11" type="ORF">CYME_CMR198C</name>
</gene>
<dbReference type="PROSITE" id="PS00630">
    <property type="entry name" value="IMP_2"/>
    <property type="match status" value="1"/>
</dbReference>
<evidence type="ECO:0000256" key="6">
    <source>
        <dbReference type="ARBA" id="ARBA00022842"/>
    </source>
</evidence>
<evidence type="ECO:0000256" key="7">
    <source>
        <dbReference type="ARBA" id="ARBA00044466"/>
    </source>
</evidence>
<dbReference type="PROSITE" id="PS00629">
    <property type="entry name" value="IMP_1"/>
    <property type="match status" value="1"/>
</dbReference>
<dbReference type="SUPFAM" id="SSF56655">
    <property type="entry name" value="Carbohydrate phosphatase"/>
    <property type="match status" value="1"/>
</dbReference>
<dbReference type="PANTHER" id="PTHR43200">
    <property type="entry name" value="PHOSPHATASE"/>
    <property type="match status" value="1"/>
</dbReference>
<feature type="binding site" evidence="10">
    <location>
        <position position="139"/>
    </location>
    <ligand>
        <name>Mg(2+)</name>
        <dbReference type="ChEBI" id="CHEBI:18420"/>
        <label>1</label>
        <note>catalytic</note>
    </ligand>
</feature>
<dbReference type="KEGG" id="cme:CYME_CMR198C"/>
<dbReference type="Pfam" id="PF00459">
    <property type="entry name" value="Inositol_P"/>
    <property type="match status" value="1"/>
</dbReference>
<dbReference type="GO" id="GO:0000103">
    <property type="term" value="P:sulfate assimilation"/>
    <property type="evidence" value="ECO:0007669"/>
    <property type="project" value="TreeGrafter"/>
</dbReference>
<dbReference type="OrthoDB" id="411145at2759"/>
<evidence type="ECO:0000313" key="11">
    <source>
        <dbReference type="EMBL" id="BAM82438.1"/>
    </source>
</evidence>
<sequence>MSWSLFVGHRLRHELECAVDVVGRASRMAREIQRHYCDAGASTNQATTVAKADASPVTIADLAVQALILGELHAVFPQDRFVAEETSGSIRDAAMEHGIRSWLAQHARHGVEERVRASIDLGADAGGAQGRIWVLDPVDGTKGFLRNQQFCIALALLVDGSAELGVLGCPNLSAAQEAERVVSTYTQGAADEKCLTIVNGPDGCVFFAARGAGAFMKSLVQDPGQALPRQIHVNGNADPSWAIMAESVERGHSSHTLTGKIIRILGIRQRLGVDSQCKYGLLSRGEACVFLRFPRVDYVENIWDHAAGAVVLKEAGGLVTDAFGNELDFSRGRKLLNVRGIVATNGHMHPAVLAAVRHVLAEEEACG</sequence>
<dbReference type="Proteomes" id="UP000007014">
    <property type="component" value="Chromosome 18"/>
</dbReference>
<dbReference type="GO" id="GO:0008441">
    <property type="term" value="F:3'(2'),5'-bisphosphate nucleotidase activity"/>
    <property type="evidence" value="ECO:0007669"/>
    <property type="project" value="UniProtKB-EC"/>
</dbReference>
<keyword evidence="12" id="KW-1185">Reference proteome</keyword>
<protein>
    <recommendedName>
        <fullName evidence="3">3'(2'),5'-bisphosphate nucleotidase</fullName>
        <ecNumber evidence="3">3.1.3.7</ecNumber>
    </recommendedName>
</protein>
<dbReference type="eggNOG" id="KOG1528">
    <property type="taxonomic scope" value="Eukaryota"/>
</dbReference>
<evidence type="ECO:0000256" key="5">
    <source>
        <dbReference type="ARBA" id="ARBA00022801"/>
    </source>
</evidence>
<evidence type="ECO:0000256" key="2">
    <source>
        <dbReference type="ARBA" id="ARBA00009759"/>
    </source>
</evidence>
<dbReference type="InterPro" id="IPR020583">
    <property type="entry name" value="Inositol_monoP_metal-BS"/>
</dbReference>
<dbReference type="GO" id="GO:0046854">
    <property type="term" value="P:phosphatidylinositol phosphate biosynthetic process"/>
    <property type="evidence" value="ECO:0007669"/>
    <property type="project" value="InterPro"/>
</dbReference>
<name>M1VL83_CYAM1</name>